<dbReference type="EMBL" id="RWJN01000243">
    <property type="protein sequence ID" value="TCD64315.1"/>
    <property type="molecule type" value="Genomic_DNA"/>
</dbReference>
<gene>
    <name evidence="1" type="ORF">EIP91_004262</name>
</gene>
<organism evidence="1 2">
    <name type="scientific">Steccherinum ochraceum</name>
    <dbReference type="NCBI Taxonomy" id="92696"/>
    <lineage>
        <taxon>Eukaryota</taxon>
        <taxon>Fungi</taxon>
        <taxon>Dikarya</taxon>
        <taxon>Basidiomycota</taxon>
        <taxon>Agaricomycotina</taxon>
        <taxon>Agaricomycetes</taxon>
        <taxon>Polyporales</taxon>
        <taxon>Steccherinaceae</taxon>
        <taxon>Steccherinum</taxon>
    </lineage>
</organism>
<sequence length="300" mass="32975">MAQAPLNTQRLTNDDLYTFVGVPIANNRTYKFPREPYPRDIMGKQDGVSYASLCEGFYHWLPHDAAKLLSEALDSLAALLVRTKHGEVLAATAGLQFKPGNGPAARARASWNPAAAVPRGQVPPTFVIQIVGNGSDASFQTVLRSIWQQLSKMALLAKQDSFSGNLAPDLHPMMEILKIIIGNGRRKLFARMDKHAALFQIIANQAVTNGNGRVASVLQFKQLIEAIDAASKSIDMGVTITASGCKNLWRSLERIQSIIDQLSADKSRTQNLKEVLIVSRRKNYAGDRKTDLKSATYEIE</sequence>
<comment type="caution">
    <text evidence="1">The sequence shown here is derived from an EMBL/GenBank/DDBJ whole genome shotgun (WGS) entry which is preliminary data.</text>
</comment>
<accession>A0A4R0RFC2</accession>
<dbReference type="Proteomes" id="UP000292702">
    <property type="component" value="Unassembled WGS sequence"/>
</dbReference>
<name>A0A4R0RFC2_9APHY</name>
<dbReference type="AlphaFoldDB" id="A0A4R0RFC2"/>
<reference evidence="1 2" key="1">
    <citation type="submission" date="2018-11" db="EMBL/GenBank/DDBJ databases">
        <title>Genome assembly of Steccherinum ochraceum LE-BIN_3174, the white-rot fungus of the Steccherinaceae family (The Residual Polyporoid clade, Polyporales, Basidiomycota).</title>
        <authorList>
            <person name="Fedorova T.V."/>
            <person name="Glazunova O.A."/>
            <person name="Landesman E.O."/>
            <person name="Moiseenko K.V."/>
            <person name="Psurtseva N.V."/>
            <person name="Savinova O.S."/>
            <person name="Shakhova N.V."/>
            <person name="Tyazhelova T.V."/>
            <person name="Vasina D.V."/>
        </authorList>
    </citation>
    <scope>NUCLEOTIDE SEQUENCE [LARGE SCALE GENOMIC DNA]</scope>
    <source>
        <strain evidence="1 2">LE-BIN_3174</strain>
    </source>
</reference>
<protein>
    <submittedName>
        <fullName evidence="1">Uncharacterized protein</fullName>
    </submittedName>
</protein>
<proteinExistence type="predicted"/>
<evidence type="ECO:0000313" key="1">
    <source>
        <dbReference type="EMBL" id="TCD64315.1"/>
    </source>
</evidence>
<keyword evidence="2" id="KW-1185">Reference proteome</keyword>
<evidence type="ECO:0000313" key="2">
    <source>
        <dbReference type="Proteomes" id="UP000292702"/>
    </source>
</evidence>